<protein>
    <submittedName>
        <fullName evidence="1">Uncharacterized protein</fullName>
    </submittedName>
</protein>
<keyword evidence="2" id="KW-1185">Reference proteome</keyword>
<proteinExistence type="predicted"/>
<dbReference type="AlphaFoldDB" id="A0AAI9ZJU9"/>
<reference evidence="1" key="1">
    <citation type="submission" date="2021-06" db="EMBL/GenBank/DDBJ databases">
        <title>Comparative genomics, transcriptomics and evolutionary studies reveal genomic signatures of adaptation to plant cell wall in hemibiotrophic fungi.</title>
        <authorList>
            <consortium name="DOE Joint Genome Institute"/>
            <person name="Baroncelli R."/>
            <person name="Diaz J.F."/>
            <person name="Benocci T."/>
            <person name="Peng M."/>
            <person name="Battaglia E."/>
            <person name="Haridas S."/>
            <person name="Andreopoulos W."/>
            <person name="Labutti K."/>
            <person name="Pangilinan J."/>
            <person name="Floch G.L."/>
            <person name="Makela M.R."/>
            <person name="Henrissat B."/>
            <person name="Grigoriev I.V."/>
            <person name="Crouch J.A."/>
            <person name="De Vries R.P."/>
            <person name="Sukno S.A."/>
            <person name="Thon M.R."/>
        </authorList>
    </citation>
    <scope>NUCLEOTIDE SEQUENCE</scope>
    <source>
        <strain evidence="1">CBS 102054</strain>
    </source>
</reference>
<comment type="caution">
    <text evidence="1">The sequence shown here is derived from an EMBL/GenBank/DDBJ whole genome shotgun (WGS) entry which is preliminary data.</text>
</comment>
<evidence type="ECO:0000313" key="1">
    <source>
        <dbReference type="EMBL" id="KAK1633316.1"/>
    </source>
</evidence>
<dbReference type="GeneID" id="85473148"/>
<evidence type="ECO:0000313" key="2">
    <source>
        <dbReference type="Proteomes" id="UP001243989"/>
    </source>
</evidence>
<accession>A0AAI9ZJU9</accession>
<dbReference type="EMBL" id="JAHMHQ010000018">
    <property type="protein sequence ID" value="KAK1633316.1"/>
    <property type="molecule type" value="Genomic_DNA"/>
</dbReference>
<dbReference type="RefSeq" id="XP_060441923.1">
    <property type="nucleotide sequence ID" value="XM_060588286.1"/>
</dbReference>
<name>A0AAI9ZJU9_9PEZI</name>
<sequence>MFLIKVAVKYGGDLIEPDRVWNLTTSLVQHFRSLPAGRWHLANLMAPGLERMARTLKSGRGETSAQVLEAQPLNGDHSEVIDPQLAGSSADGTLMGPEEVFFFDYDMSFGLSPVFQFDMTSLNADGTTLTGQDFSNVEYQMGRPGS</sequence>
<gene>
    <name evidence="1" type="ORF">BDP81DRAFT_397215</name>
</gene>
<dbReference type="Proteomes" id="UP001243989">
    <property type="component" value="Unassembled WGS sequence"/>
</dbReference>
<organism evidence="1 2">
    <name type="scientific">Colletotrichum phormii</name>
    <dbReference type="NCBI Taxonomy" id="359342"/>
    <lineage>
        <taxon>Eukaryota</taxon>
        <taxon>Fungi</taxon>
        <taxon>Dikarya</taxon>
        <taxon>Ascomycota</taxon>
        <taxon>Pezizomycotina</taxon>
        <taxon>Sordariomycetes</taxon>
        <taxon>Hypocreomycetidae</taxon>
        <taxon>Glomerellales</taxon>
        <taxon>Glomerellaceae</taxon>
        <taxon>Colletotrichum</taxon>
        <taxon>Colletotrichum acutatum species complex</taxon>
    </lineage>
</organism>